<accession>A0A5C7AE47</accession>
<evidence type="ECO:0000313" key="2">
    <source>
        <dbReference type="EMBL" id="TXE06888.1"/>
    </source>
</evidence>
<keyword evidence="3" id="KW-1185">Reference proteome</keyword>
<dbReference type="EMBL" id="VORX01000006">
    <property type="protein sequence ID" value="TXE06888.1"/>
    <property type="molecule type" value="Genomic_DNA"/>
</dbReference>
<protein>
    <submittedName>
        <fullName evidence="2">GDYXXLXY domain-containing protein</fullName>
    </submittedName>
</protein>
<dbReference type="Proteomes" id="UP000321734">
    <property type="component" value="Unassembled WGS sequence"/>
</dbReference>
<keyword evidence="1" id="KW-1133">Transmembrane helix</keyword>
<comment type="caution">
    <text evidence="2">The sequence shown here is derived from an EMBL/GenBank/DDBJ whole genome shotgun (WGS) entry which is preliminary data.</text>
</comment>
<name>A0A5C7AE47_9FLAO</name>
<sequence length="184" mass="21006">MKTVHIISIFLVLVLAQLFVPAKMIFDQEKVLTKGVSYKFKTQPVDPSDPFKGKYIYLNYEINSAVSKDTTWVNGSPIYIALATDALGFATVKRFSRTAFEDSDYIQAKVDWYNKMNQTVHFSFPFTEFYMNEAKAYEAEVAHMNAQSDSLPNNTYALVYVFEGKAVLDNVFINDIPIADYVEK</sequence>
<feature type="transmembrane region" description="Helical" evidence="1">
    <location>
        <begin position="6"/>
        <end position="26"/>
    </location>
</feature>
<dbReference type="AlphaFoldDB" id="A0A5C7AE47"/>
<dbReference type="Pfam" id="PF14345">
    <property type="entry name" value="GDYXXLXY"/>
    <property type="match status" value="1"/>
</dbReference>
<organism evidence="2 3">
    <name type="scientific">Gelidibacter salicanalis</name>
    <dbReference type="NCBI Taxonomy" id="291193"/>
    <lineage>
        <taxon>Bacteria</taxon>
        <taxon>Pseudomonadati</taxon>
        <taxon>Bacteroidota</taxon>
        <taxon>Flavobacteriia</taxon>
        <taxon>Flavobacteriales</taxon>
        <taxon>Flavobacteriaceae</taxon>
        <taxon>Gelidibacter</taxon>
    </lineage>
</organism>
<dbReference type="RefSeq" id="WP_146893760.1">
    <property type="nucleotide sequence ID" value="NZ_VORX01000006.1"/>
</dbReference>
<keyword evidence="1" id="KW-0812">Transmembrane</keyword>
<proteinExistence type="predicted"/>
<gene>
    <name evidence="2" type="ORF">ES711_13145</name>
</gene>
<dbReference type="InterPro" id="IPR025833">
    <property type="entry name" value="GDYXXLXY"/>
</dbReference>
<reference evidence="2 3" key="1">
    <citation type="submission" date="2019-08" db="EMBL/GenBank/DDBJ databases">
        <title>Genome sequence of Gelidibacter salicanalis IC162T.</title>
        <authorList>
            <person name="Bowman J.P."/>
        </authorList>
    </citation>
    <scope>NUCLEOTIDE SEQUENCE [LARGE SCALE GENOMIC DNA]</scope>
    <source>
        <strain evidence="2 3">IC162</strain>
    </source>
</reference>
<keyword evidence="1" id="KW-0472">Membrane</keyword>
<dbReference type="OrthoDB" id="4868247at2"/>
<evidence type="ECO:0000256" key="1">
    <source>
        <dbReference type="SAM" id="Phobius"/>
    </source>
</evidence>
<evidence type="ECO:0000313" key="3">
    <source>
        <dbReference type="Proteomes" id="UP000321734"/>
    </source>
</evidence>